<name>A0A9J6D315_RHIMP</name>
<dbReference type="Proteomes" id="UP000821866">
    <property type="component" value="Unassembled WGS sequence"/>
</dbReference>
<evidence type="ECO:0000313" key="2">
    <source>
        <dbReference type="EMBL" id="KAH7994262.1"/>
    </source>
</evidence>
<feature type="compositionally biased region" description="Basic and acidic residues" evidence="1">
    <location>
        <begin position="41"/>
        <end position="71"/>
    </location>
</feature>
<feature type="region of interest" description="Disordered" evidence="1">
    <location>
        <begin position="1"/>
        <end position="24"/>
    </location>
</feature>
<organism evidence="2 3">
    <name type="scientific">Rhipicephalus microplus</name>
    <name type="common">Cattle tick</name>
    <name type="synonym">Boophilus microplus</name>
    <dbReference type="NCBI Taxonomy" id="6941"/>
    <lineage>
        <taxon>Eukaryota</taxon>
        <taxon>Metazoa</taxon>
        <taxon>Ecdysozoa</taxon>
        <taxon>Arthropoda</taxon>
        <taxon>Chelicerata</taxon>
        <taxon>Arachnida</taxon>
        <taxon>Acari</taxon>
        <taxon>Parasitiformes</taxon>
        <taxon>Ixodida</taxon>
        <taxon>Ixodoidea</taxon>
        <taxon>Ixodidae</taxon>
        <taxon>Rhipicephalinae</taxon>
        <taxon>Rhipicephalus</taxon>
        <taxon>Boophilus</taxon>
    </lineage>
</organism>
<accession>A0A9J6D315</accession>
<keyword evidence="3" id="KW-1185">Reference proteome</keyword>
<evidence type="ECO:0000256" key="1">
    <source>
        <dbReference type="SAM" id="MobiDB-lite"/>
    </source>
</evidence>
<dbReference type="EMBL" id="JABSTU010000370">
    <property type="protein sequence ID" value="KAH7994262.1"/>
    <property type="molecule type" value="Genomic_DNA"/>
</dbReference>
<protein>
    <submittedName>
        <fullName evidence="2">Uncharacterized protein</fullName>
    </submittedName>
</protein>
<evidence type="ECO:0000313" key="3">
    <source>
        <dbReference type="Proteomes" id="UP000821866"/>
    </source>
</evidence>
<feature type="region of interest" description="Disordered" evidence="1">
    <location>
        <begin position="93"/>
        <end position="122"/>
    </location>
</feature>
<feature type="compositionally biased region" description="Basic and acidic residues" evidence="1">
    <location>
        <begin position="7"/>
        <end position="24"/>
    </location>
</feature>
<feature type="region of interest" description="Disordered" evidence="1">
    <location>
        <begin position="41"/>
        <end position="78"/>
    </location>
</feature>
<sequence length="307" mass="34416">MRTKGSHTREKRDRRHVNFEHDTKSRLAACRAEAQRDRTAAVAAHKELSGRDASRKDQLPVTPAERERRQPDALTETPLQRLGQLLSAQVVSERRGAHTTAGSSLAPAVVASQTRRHAPADRFVSYRSERRQQQPPFRSRACARTLPARPSRCAAEQAEQVRPSLLPPHKRDDEAVVALCGAFSINASHGPPLTYTHTRALTARCRCSRPWHQNGSPRRGRQCMRSQPLTPPLHREDYEEGSEPDRLGRLDVGPHSNFASPPLSPSFHPVRKEIRLGQASKESHPGVALEDFIAVRGIAYNMKYTRE</sequence>
<dbReference type="AlphaFoldDB" id="A0A9J6D315"/>
<gene>
    <name evidence="2" type="ORF">HPB51_026439</name>
</gene>
<feature type="region of interest" description="Disordered" evidence="1">
    <location>
        <begin position="211"/>
        <end position="266"/>
    </location>
</feature>
<feature type="compositionally biased region" description="Basic and acidic residues" evidence="1">
    <location>
        <begin position="233"/>
        <end position="249"/>
    </location>
</feature>
<comment type="caution">
    <text evidence="2">The sequence shown here is derived from an EMBL/GenBank/DDBJ whole genome shotgun (WGS) entry which is preliminary data.</text>
</comment>
<reference evidence="2" key="1">
    <citation type="journal article" date="2020" name="Cell">
        <title>Large-Scale Comparative Analyses of Tick Genomes Elucidate Their Genetic Diversity and Vector Capacities.</title>
        <authorList>
            <consortium name="Tick Genome and Microbiome Consortium (TIGMIC)"/>
            <person name="Jia N."/>
            <person name="Wang J."/>
            <person name="Shi W."/>
            <person name="Du L."/>
            <person name="Sun Y."/>
            <person name="Zhan W."/>
            <person name="Jiang J.F."/>
            <person name="Wang Q."/>
            <person name="Zhang B."/>
            <person name="Ji P."/>
            <person name="Bell-Sakyi L."/>
            <person name="Cui X.M."/>
            <person name="Yuan T.T."/>
            <person name="Jiang B.G."/>
            <person name="Yang W.F."/>
            <person name="Lam T.T."/>
            <person name="Chang Q.C."/>
            <person name="Ding S.J."/>
            <person name="Wang X.J."/>
            <person name="Zhu J.G."/>
            <person name="Ruan X.D."/>
            <person name="Zhao L."/>
            <person name="Wei J.T."/>
            <person name="Ye R.Z."/>
            <person name="Que T.C."/>
            <person name="Du C.H."/>
            <person name="Zhou Y.H."/>
            <person name="Cheng J.X."/>
            <person name="Dai P.F."/>
            <person name="Guo W.B."/>
            <person name="Han X.H."/>
            <person name="Huang E.J."/>
            <person name="Li L.F."/>
            <person name="Wei W."/>
            <person name="Gao Y.C."/>
            <person name="Liu J.Z."/>
            <person name="Shao H.Z."/>
            <person name="Wang X."/>
            <person name="Wang C.C."/>
            <person name="Yang T.C."/>
            <person name="Huo Q.B."/>
            <person name="Li W."/>
            <person name="Chen H.Y."/>
            <person name="Chen S.E."/>
            <person name="Zhou L.G."/>
            <person name="Ni X.B."/>
            <person name="Tian J.H."/>
            <person name="Sheng Y."/>
            <person name="Liu T."/>
            <person name="Pan Y.S."/>
            <person name="Xia L.Y."/>
            <person name="Li J."/>
            <person name="Zhao F."/>
            <person name="Cao W.C."/>
        </authorList>
    </citation>
    <scope>NUCLEOTIDE SEQUENCE</scope>
    <source>
        <strain evidence="2">Rmic-2018</strain>
    </source>
</reference>
<proteinExistence type="predicted"/>
<reference evidence="2" key="2">
    <citation type="submission" date="2021-09" db="EMBL/GenBank/DDBJ databases">
        <authorList>
            <person name="Jia N."/>
            <person name="Wang J."/>
            <person name="Shi W."/>
            <person name="Du L."/>
            <person name="Sun Y."/>
            <person name="Zhan W."/>
            <person name="Jiang J."/>
            <person name="Wang Q."/>
            <person name="Zhang B."/>
            <person name="Ji P."/>
            <person name="Sakyi L.B."/>
            <person name="Cui X."/>
            <person name="Yuan T."/>
            <person name="Jiang B."/>
            <person name="Yang W."/>
            <person name="Lam T.T.-Y."/>
            <person name="Chang Q."/>
            <person name="Ding S."/>
            <person name="Wang X."/>
            <person name="Zhu J."/>
            <person name="Ruan X."/>
            <person name="Zhao L."/>
            <person name="Wei J."/>
            <person name="Que T."/>
            <person name="Du C."/>
            <person name="Cheng J."/>
            <person name="Dai P."/>
            <person name="Han X."/>
            <person name="Huang E."/>
            <person name="Gao Y."/>
            <person name="Liu J."/>
            <person name="Shao H."/>
            <person name="Ye R."/>
            <person name="Li L."/>
            <person name="Wei W."/>
            <person name="Wang X."/>
            <person name="Wang C."/>
            <person name="Huo Q."/>
            <person name="Li W."/>
            <person name="Guo W."/>
            <person name="Chen H."/>
            <person name="Chen S."/>
            <person name="Zhou L."/>
            <person name="Zhou L."/>
            <person name="Ni X."/>
            <person name="Tian J."/>
            <person name="Zhou Y."/>
            <person name="Sheng Y."/>
            <person name="Liu T."/>
            <person name="Pan Y."/>
            <person name="Xia L."/>
            <person name="Li J."/>
            <person name="Zhao F."/>
            <person name="Cao W."/>
        </authorList>
    </citation>
    <scope>NUCLEOTIDE SEQUENCE</scope>
    <source>
        <strain evidence="2">Rmic-2018</strain>
        <tissue evidence="2">Larvae</tissue>
    </source>
</reference>